<organism evidence="1 2">
    <name type="scientific">Lederbergia lenta</name>
    <name type="common">Bacillus lentus</name>
    <dbReference type="NCBI Taxonomy" id="1467"/>
    <lineage>
        <taxon>Bacteria</taxon>
        <taxon>Bacillati</taxon>
        <taxon>Bacillota</taxon>
        <taxon>Bacilli</taxon>
        <taxon>Bacillales</taxon>
        <taxon>Bacillaceae</taxon>
        <taxon>Lederbergia</taxon>
    </lineage>
</organism>
<dbReference type="KEGG" id="blen:NCTC4824_01575"/>
<name>A0A2X4VUT8_LEDLE</name>
<dbReference type="Pfam" id="PF13797">
    <property type="entry name" value="Post_transc_reg"/>
    <property type="match status" value="1"/>
</dbReference>
<dbReference type="RefSeq" id="WP_066137245.1">
    <property type="nucleotide sequence ID" value="NZ_CBCSGM010000001.1"/>
</dbReference>
<proteinExistence type="predicted"/>
<protein>
    <submittedName>
        <fullName evidence="1">Post-transcriptional regulator of ComE expression</fullName>
    </submittedName>
</protein>
<accession>A0A2X4VUT8</accession>
<dbReference type="AlphaFoldDB" id="A0A2X4VUT8"/>
<dbReference type="Proteomes" id="UP000249134">
    <property type="component" value="Chromosome 1"/>
</dbReference>
<evidence type="ECO:0000313" key="2">
    <source>
        <dbReference type="Proteomes" id="UP000249134"/>
    </source>
</evidence>
<gene>
    <name evidence="1" type="ORF">NCTC4824_01575</name>
</gene>
<keyword evidence="2" id="KW-1185">Reference proteome</keyword>
<sequence>MSEQSHPYDSYFHVLEPVLISKVEEFAVLGYGEVEKTDLWEYLTKKVWKKPKEGIRMYELVSDVISINVGKYMNFAAVEAIKSPNWLSELESEELQELLNPREK</sequence>
<reference evidence="1 2" key="1">
    <citation type="submission" date="2018-06" db="EMBL/GenBank/DDBJ databases">
        <authorList>
            <consortium name="Pathogen Informatics"/>
            <person name="Doyle S."/>
        </authorList>
    </citation>
    <scope>NUCLEOTIDE SEQUENCE [LARGE SCALE GENOMIC DNA]</scope>
    <source>
        <strain evidence="1 2">NCTC4824</strain>
    </source>
</reference>
<evidence type="ECO:0000313" key="1">
    <source>
        <dbReference type="EMBL" id="SQI55826.1"/>
    </source>
</evidence>
<dbReference type="EMBL" id="LS483476">
    <property type="protein sequence ID" value="SQI55826.1"/>
    <property type="molecule type" value="Genomic_DNA"/>
</dbReference>
<dbReference type="InterPro" id="IPR025716">
    <property type="entry name" value="Post-transcriptional_regulator"/>
</dbReference>
<dbReference type="STRING" id="1348624.GCA_001591545_00660"/>